<evidence type="ECO:0000256" key="2">
    <source>
        <dbReference type="ARBA" id="ARBA00022527"/>
    </source>
</evidence>
<accession>A0A286U7R6</accession>
<name>A0A286U7R6_9AGAM</name>
<dbReference type="OrthoDB" id="346907at2759"/>
<comment type="caution">
    <text evidence="8">The sequence shown here is derived from an EMBL/GenBank/DDBJ whole genome shotgun (WGS) entry which is preliminary data.</text>
</comment>
<dbReference type="PROSITE" id="PS00108">
    <property type="entry name" value="PROTEIN_KINASE_ST"/>
    <property type="match status" value="1"/>
</dbReference>
<evidence type="ECO:0000313" key="9">
    <source>
        <dbReference type="Proteomes" id="UP000217199"/>
    </source>
</evidence>
<dbReference type="AlphaFoldDB" id="A0A286U7R6"/>
<keyword evidence="4" id="KW-0547">Nucleotide-binding</keyword>
<dbReference type="GO" id="GO:0004674">
    <property type="term" value="F:protein serine/threonine kinase activity"/>
    <property type="evidence" value="ECO:0007669"/>
    <property type="project" value="UniProtKB-KW"/>
</dbReference>
<dbReference type="PANTHER" id="PTHR11584:SF369">
    <property type="entry name" value="MITOGEN-ACTIVATED PROTEIN KINASE KINASE KINASE 19-RELATED"/>
    <property type="match status" value="1"/>
</dbReference>
<dbReference type="SUPFAM" id="SSF56112">
    <property type="entry name" value="Protein kinase-like (PK-like)"/>
    <property type="match status" value="1"/>
</dbReference>
<dbReference type="Proteomes" id="UP000217199">
    <property type="component" value="Unassembled WGS sequence"/>
</dbReference>
<dbReference type="InterPro" id="IPR008271">
    <property type="entry name" value="Ser/Thr_kinase_AS"/>
</dbReference>
<dbReference type="GO" id="GO:0005524">
    <property type="term" value="F:ATP binding"/>
    <property type="evidence" value="ECO:0007669"/>
    <property type="project" value="UniProtKB-KW"/>
</dbReference>
<dbReference type="EMBL" id="NBII01000009">
    <property type="protein sequence ID" value="PAV15559.1"/>
    <property type="molecule type" value="Genomic_DNA"/>
</dbReference>
<evidence type="ECO:0000313" key="8">
    <source>
        <dbReference type="EMBL" id="PAV15559.1"/>
    </source>
</evidence>
<evidence type="ECO:0000256" key="4">
    <source>
        <dbReference type="ARBA" id="ARBA00022741"/>
    </source>
</evidence>
<gene>
    <name evidence="8" type="ORF">PNOK_0841700</name>
</gene>
<evidence type="ECO:0000256" key="6">
    <source>
        <dbReference type="ARBA" id="ARBA00022840"/>
    </source>
</evidence>
<protein>
    <submittedName>
        <fullName evidence="8">Serine threonine-kinase nrc-2</fullName>
    </submittedName>
</protein>
<dbReference type="Pfam" id="PF00069">
    <property type="entry name" value="Pkinase"/>
    <property type="match status" value="1"/>
</dbReference>
<evidence type="ECO:0000256" key="1">
    <source>
        <dbReference type="ARBA" id="ARBA00006529"/>
    </source>
</evidence>
<dbReference type="PROSITE" id="PS50011">
    <property type="entry name" value="PROTEIN_KINASE_DOM"/>
    <property type="match status" value="1"/>
</dbReference>
<keyword evidence="5" id="KW-0418">Kinase</keyword>
<dbReference type="STRING" id="2282107.A0A286U7R6"/>
<organism evidence="8 9">
    <name type="scientific">Pyrrhoderma noxium</name>
    <dbReference type="NCBI Taxonomy" id="2282107"/>
    <lineage>
        <taxon>Eukaryota</taxon>
        <taxon>Fungi</taxon>
        <taxon>Dikarya</taxon>
        <taxon>Basidiomycota</taxon>
        <taxon>Agaricomycotina</taxon>
        <taxon>Agaricomycetes</taxon>
        <taxon>Hymenochaetales</taxon>
        <taxon>Hymenochaetaceae</taxon>
        <taxon>Pyrrhoderma</taxon>
    </lineage>
</organism>
<dbReference type="InParanoid" id="A0A286U7R6"/>
<evidence type="ECO:0000256" key="3">
    <source>
        <dbReference type="ARBA" id="ARBA00022679"/>
    </source>
</evidence>
<comment type="similarity">
    <text evidence="1">Belongs to the protein kinase superfamily. STE Ser/Thr protein kinase family. MAP kinase kinase kinase subfamily.</text>
</comment>
<evidence type="ECO:0000256" key="5">
    <source>
        <dbReference type="ARBA" id="ARBA00022777"/>
    </source>
</evidence>
<reference evidence="8 9" key="1">
    <citation type="journal article" date="2017" name="Mol. Ecol.">
        <title>Comparative and population genomic landscape of Phellinus noxius: A hypervariable fungus causing root rot in trees.</title>
        <authorList>
            <person name="Chung C.L."/>
            <person name="Lee T.J."/>
            <person name="Akiba M."/>
            <person name="Lee H.H."/>
            <person name="Kuo T.H."/>
            <person name="Liu D."/>
            <person name="Ke H.M."/>
            <person name="Yokoi T."/>
            <person name="Roa M.B."/>
            <person name="Lu M.J."/>
            <person name="Chang Y.Y."/>
            <person name="Ann P.J."/>
            <person name="Tsai J.N."/>
            <person name="Chen C.Y."/>
            <person name="Tzean S.S."/>
            <person name="Ota Y."/>
            <person name="Hattori T."/>
            <person name="Sahashi N."/>
            <person name="Liou R.F."/>
            <person name="Kikuchi T."/>
            <person name="Tsai I.J."/>
        </authorList>
    </citation>
    <scope>NUCLEOTIDE SEQUENCE [LARGE SCALE GENOMIC DNA]</scope>
    <source>
        <strain evidence="8 9">FFPRI411160</strain>
    </source>
</reference>
<dbReference type="InterPro" id="IPR000719">
    <property type="entry name" value="Prot_kinase_dom"/>
</dbReference>
<keyword evidence="3" id="KW-0808">Transferase</keyword>
<dbReference type="InterPro" id="IPR011009">
    <property type="entry name" value="Kinase-like_dom_sf"/>
</dbReference>
<sequence length="441" mass="49917">MDSSRRSLYESVGLFAYGKTLAREAINIIFPRTGKRDYGLNDQERAASLKDLIALVERCNGWTIGQWVNPDNWVLLRDDLAKIIKPNSFSKYHSIQYDHHSSFKFGGKRAGEFGKETVEFVKNVLSGWNFVKKDKKSNEKARCCIDLLETVMRESLVDASLRKEWKNHLVSLCSDYRYIPKSLDIKGLAYPNEERGPIDFGGSADILLAELDGKKVVVKILRADKAIRVSLKKHKWGPLHEEALNWIGLDYPGLNPFFGITMDHPRKDFGIGLVFKYQPLGDSTKYLRDGHNIDRTVFVQSKMFYFVSTLNYLHQMDLVHGDIKGANILVDENGDLLLTDFGLMKRVLLDGDTSTPNSFTASSEASCANSLSGACTLRYASPERLFNYQRSEADDVWATGMTILEFLTGEPPFAKSFCARTYRHPYLMICSQSSNGAFHII</sequence>
<keyword evidence="2" id="KW-0723">Serine/threonine-protein kinase</keyword>
<keyword evidence="9" id="KW-1185">Reference proteome</keyword>
<dbReference type="SMART" id="SM00220">
    <property type="entry name" value="S_TKc"/>
    <property type="match status" value="1"/>
</dbReference>
<evidence type="ECO:0000259" key="7">
    <source>
        <dbReference type="PROSITE" id="PS50011"/>
    </source>
</evidence>
<feature type="domain" description="Protein kinase" evidence="7">
    <location>
        <begin position="192"/>
        <end position="441"/>
    </location>
</feature>
<proteinExistence type="inferred from homology"/>
<keyword evidence="6" id="KW-0067">ATP-binding</keyword>
<dbReference type="Gene3D" id="1.10.510.10">
    <property type="entry name" value="Transferase(Phosphotransferase) domain 1"/>
    <property type="match status" value="1"/>
</dbReference>
<dbReference type="PANTHER" id="PTHR11584">
    <property type="entry name" value="SERINE/THREONINE PROTEIN KINASE"/>
    <property type="match status" value="1"/>
</dbReference>